<dbReference type="InterPro" id="IPR050215">
    <property type="entry name" value="Thiolase-like_sf_Thiolase"/>
</dbReference>
<dbReference type="InterPro" id="IPR002155">
    <property type="entry name" value="Thiolase"/>
</dbReference>
<keyword evidence="3 7" id="KW-0808">Transferase</keyword>
<protein>
    <recommendedName>
        <fullName evidence="5">acetyl-CoA C-acyltransferase</fullName>
        <ecNumber evidence="5">2.3.1.16</ecNumber>
    </recommendedName>
</protein>
<evidence type="ECO:0000259" key="8">
    <source>
        <dbReference type="Pfam" id="PF00108"/>
    </source>
</evidence>
<dbReference type="PROSITE" id="PS00098">
    <property type="entry name" value="THIOLASE_1"/>
    <property type="match status" value="1"/>
</dbReference>
<dbReference type="Proteomes" id="UP000266005">
    <property type="component" value="Unassembled WGS sequence"/>
</dbReference>
<dbReference type="Gene3D" id="3.40.47.10">
    <property type="match status" value="1"/>
</dbReference>
<dbReference type="FunFam" id="3.40.47.10:FF:000010">
    <property type="entry name" value="Acetyl-CoA acetyltransferase (Thiolase)"/>
    <property type="match status" value="1"/>
</dbReference>
<dbReference type="PIRSF" id="PIRSF000429">
    <property type="entry name" value="Ac-CoA_Ac_transf"/>
    <property type="match status" value="1"/>
</dbReference>
<evidence type="ECO:0000256" key="7">
    <source>
        <dbReference type="RuleBase" id="RU003557"/>
    </source>
</evidence>
<comment type="caution">
    <text evidence="10">The sequence shown here is derived from an EMBL/GenBank/DDBJ whole genome shotgun (WGS) entry which is preliminary data.</text>
</comment>
<evidence type="ECO:0000256" key="2">
    <source>
        <dbReference type="ARBA" id="ARBA00010982"/>
    </source>
</evidence>
<evidence type="ECO:0000313" key="11">
    <source>
        <dbReference type="Proteomes" id="UP000266005"/>
    </source>
</evidence>
<dbReference type="PANTHER" id="PTHR43853:SF2">
    <property type="entry name" value="3-OXOADIPYL-COA_3-OXO-5,6-DEHYDROSUBERYL-COA THIOLASE"/>
    <property type="match status" value="1"/>
</dbReference>
<dbReference type="Pfam" id="PF00108">
    <property type="entry name" value="Thiolase_N"/>
    <property type="match status" value="1"/>
</dbReference>
<dbReference type="OrthoDB" id="9764892at2"/>
<feature type="active site" description="Acyl-thioester intermediate" evidence="6">
    <location>
        <position position="90"/>
    </location>
</feature>
<dbReference type="AlphaFoldDB" id="A0A399S803"/>
<name>A0A399S803_9BACT</name>
<dbReference type="SUPFAM" id="SSF53901">
    <property type="entry name" value="Thiolase-like"/>
    <property type="match status" value="2"/>
</dbReference>
<comment type="similarity">
    <text evidence="2 7">Belongs to the thiolase-like superfamily. Thiolase family.</text>
</comment>
<organism evidence="10 11">
    <name type="scientific">Pontibacter oryzae</name>
    <dbReference type="NCBI Taxonomy" id="2304593"/>
    <lineage>
        <taxon>Bacteria</taxon>
        <taxon>Pseudomonadati</taxon>
        <taxon>Bacteroidota</taxon>
        <taxon>Cytophagia</taxon>
        <taxon>Cytophagales</taxon>
        <taxon>Hymenobacteraceae</taxon>
        <taxon>Pontibacter</taxon>
    </lineage>
</organism>
<dbReference type="PROSITE" id="PS00737">
    <property type="entry name" value="THIOLASE_2"/>
    <property type="match status" value="1"/>
</dbReference>
<dbReference type="GO" id="GO:0003988">
    <property type="term" value="F:acetyl-CoA C-acyltransferase activity"/>
    <property type="evidence" value="ECO:0007669"/>
    <property type="project" value="UniProtKB-EC"/>
</dbReference>
<dbReference type="InterPro" id="IPR020613">
    <property type="entry name" value="Thiolase_CS"/>
</dbReference>
<keyword evidence="4 7" id="KW-0012">Acyltransferase</keyword>
<evidence type="ECO:0000256" key="1">
    <source>
        <dbReference type="ARBA" id="ARBA00005189"/>
    </source>
</evidence>
<feature type="active site" description="Proton acceptor" evidence="6">
    <location>
        <position position="385"/>
    </location>
</feature>
<dbReference type="Pfam" id="PF02803">
    <property type="entry name" value="Thiolase_C"/>
    <property type="match status" value="1"/>
</dbReference>
<reference evidence="11" key="1">
    <citation type="submission" date="2018-08" db="EMBL/GenBank/DDBJ databases">
        <title>Mucilaginibacter sp. MYSH2.</title>
        <authorList>
            <person name="Seo T."/>
        </authorList>
    </citation>
    <scope>NUCLEOTIDE SEQUENCE [LARGE SCALE GENOMIC DNA]</scope>
    <source>
        <strain evidence="11">KIRAN</strain>
    </source>
</reference>
<dbReference type="RefSeq" id="WP_119432372.1">
    <property type="nucleotide sequence ID" value="NZ_QWGE01000003.1"/>
</dbReference>
<evidence type="ECO:0000259" key="9">
    <source>
        <dbReference type="Pfam" id="PF02803"/>
    </source>
</evidence>
<evidence type="ECO:0000256" key="3">
    <source>
        <dbReference type="ARBA" id="ARBA00022679"/>
    </source>
</evidence>
<dbReference type="EC" id="2.3.1.16" evidence="5"/>
<comment type="pathway">
    <text evidence="1">Lipid metabolism.</text>
</comment>
<dbReference type="NCBIfam" id="TIGR01930">
    <property type="entry name" value="AcCoA-C-Actrans"/>
    <property type="match status" value="1"/>
</dbReference>
<gene>
    <name evidence="10" type="ORF">D1627_11485</name>
</gene>
<keyword evidence="11" id="KW-1185">Reference proteome</keyword>
<feature type="domain" description="Thiolase C-terminal" evidence="9">
    <location>
        <begin position="275"/>
        <end position="397"/>
    </location>
</feature>
<dbReference type="EMBL" id="QWGE01000003">
    <property type="protein sequence ID" value="RIJ37715.1"/>
    <property type="molecule type" value="Genomic_DNA"/>
</dbReference>
<dbReference type="InterPro" id="IPR020615">
    <property type="entry name" value="Thiolase_acyl_enz_int_AS"/>
</dbReference>
<accession>A0A399S803</accession>
<sequence>MHTAYIVDILRTPVGKFGGTLSTVRPDDMAALVMKEIVARNSNLDPAMIEDVVMGAANQAGEDNRNVARMALLLAGLPQEIGGVTVNRLCASGLQAIMDASRAISCGDGEVYLAGGVESMTRAPFVMAKSETAFGRTAEIYDTTIGWRFTNPALSKLHYPFGMGETAENVAERYGISRETQDEFAHQSQVKYKAAAEAGKFSDEIVPVHIPQRKGEDIVFDTDEHPRLSSVEKLASLSPAFKKGGTVTAGNASGINDGAAVSIIVSEETLKRYNLTPMARVVATAIAGVDPAHMGIGPIPATQKALKRAGLSINDIGLAEINEAFAAQAIPCIQQLGVNPDIVNVNGGSIAIGHPLGASGTRISATLLHEMKRRDNVKYGLATMCVGVGQGAAVIYEKV</sequence>
<evidence type="ECO:0000256" key="5">
    <source>
        <dbReference type="ARBA" id="ARBA00024073"/>
    </source>
</evidence>
<dbReference type="CDD" id="cd00751">
    <property type="entry name" value="thiolase"/>
    <property type="match status" value="1"/>
</dbReference>
<evidence type="ECO:0000313" key="10">
    <source>
        <dbReference type="EMBL" id="RIJ37715.1"/>
    </source>
</evidence>
<dbReference type="InterPro" id="IPR020617">
    <property type="entry name" value="Thiolase_C"/>
</dbReference>
<dbReference type="PROSITE" id="PS00099">
    <property type="entry name" value="THIOLASE_3"/>
    <property type="match status" value="1"/>
</dbReference>
<evidence type="ECO:0000256" key="4">
    <source>
        <dbReference type="ARBA" id="ARBA00023315"/>
    </source>
</evidence>
<evidence type="ECO:0000256" key="6">
    <source>
        <dbReference type="PIRSR" id="PIRSR000429-1"/>
    </source>
</evidence>
<feature type="domain" description="Thiolase N-terminal" evidence="8">
    <location>
        <begin position="5"/>
        <end position="268"/>
    </location>
</feature>
<dbReference type="InterPro" id="IPR016039">
    <property type="entry name" value="Thiolase-like"/>
</dbReference>
<proteinExistence type="inferred from homology"/>
<dbReference type="InterPro" id="IPR020610">
    <property type="entry name" value="Thiolase_AS"/>
</dbReference>
<dbReference type="GO" id="GO:0010124">
    <property type="term" value="P:phenylacetate catabolic process"/>
    <property type="evidence" value="ECO:0007669"/>
    <property type="project" value="TreeGrafter"/>
</dbReference>
<dbReference type="GO" id="GO:0005737">
    <property type="term" value="C:cytoplasm"/>
    <property type="evidence" value="ECO:0007669"/>
    <property type="project" value="UniProtKB-ARBA"/>
</dbReference>
<feature type="active site" description="Proton acceptor" evidence="6">
    <location>
        <position position="354"/>
    </location>
</feature>
<dbReference type="InterPro" id="IPR020616">
    <property type="entry name" value="Thiolase_N"/>
</dbReference>
<dbReference type="PANTHER" id="PTHR43853">
    <property type="entry name" value="3-KETOACYL-COA THIOLASE, PEROXISOMAL"/>
    <property type="match status" value="1"/>
</dbReference>
<dbReference type="GO" id="GO:0006635">
    <property type="term" value="P:fatty acid beta-oxidation"/>
    <property type="evidence" value="ECO:0007669"/>
    <property type="project" value="TreeGrafter"/>
</dbReference>